<dbReference type="InterPro" id="IPR027417">
    <property type="entry name" value="P-loop_NTPase"/>
</dbReference>
<dbReference type="GO" id="GO:0030915">
    <property type="term" value="C:Smc5-Smc6 complex"/>
    <property type="evidence" value="ECO:0007669"/>
    <property type="project" value="TreeGrafter"/>
</dbReference>
<gene>
    <name evidence="15" type="ORF">AGABI1DRAFT_58628</name>
</gene>
<evidence type="ECO:0000256" key="5">
    <source>
        <dbReference type="ARBA" id="ARBA00022741"/>
    </source>
</evidence>
<dbReference type="Proteomes" id="UP000008493">
    <property type="component" value="Unassembled WGS sequence"/>
</dbReference>
<reference evidence="16" key="1">
    <citation type="journal article" date="2012" name="Proc. Natl. Acad. Sci. U.S.A.">
        <title>Genome sequence of the button mushroom Agaricus bisporus reveals mechanisms governing adaptation to a humic-rich ecological niche.</title>
        <authorList>
            <person name="Morin E."/>
            <person name="Kohler A."/>
            <person name="Baker A.R."/>
            <person name="Foulongne-Oriol M."/>
            <person name="Lombard V."/>
            <person name="Nagy L.G."/>
            <person name="Ohm R.A."/>
            <person name="Patyshakuliyeva A."/>
            <person name="Brun A."/>
            <person name="Aerts A.L."/>
            <person name="Bailey A.M."/>
            <person name="Billette C."/>
            <person name="Coutinho P.M."/>
            <person name="Deakin G."/>
            <person name="Doddapaneni H."/>
            <person name="Floudas D."/>
            <person name="Grimwood J."/>
            <person name="Hilden K."/>
            <person name="Kuees U."/>
            <person name="LaButti K.M."/>
            <person name="Lapidus A."/>
            <person name="Lindquist E.A."/>
            <person name="Lucas S.M."/>
            <person name="Murat C."/>
            <person name="Riley R.W."/>
            <person name="Salamov A.A."/>
            <person name="Schmutz J."/>
            <person name="Subramanian V."/>
            <person name="Woesten H.A.B."/>
            <person name="Xu J."/>
            <person name="Eastwood D.C."/>
            <person name="Foster G.D."/>
            <person name="Sonnenberg A.S."/>
            <person name="Cullen D."/>
            <person name="de Vries R.P."/>
            <person name="Lundell T."/>
            <person name="Hibbett D.S."/>
            <person name="Henrissat B."/>
            <person name="Burton K.S."/>
            <person name="Kerrigan R.W."/>
            <person name="Challen M.P."/>
            <person name="Grigoriev I.V."/>
            <person name="Martin F."/>
        </authorList>
    </citation>
    <scope>NUCLEOTIDE SEQUENCE [LARGE SCALE GENOMIC DNA]</scope>
    <source>
        <strain evidence="16">JB137-S8 / ATCC MYA-4627 / FGSC 10392</strain>
    </source>
</reference>
<feature type="coiled-coil region" evidence="12">
    <location>
        <begin position="282"/>
        <end position="376"/>
    </location>
</feature>
<evidence type="ECO:0000313" key="15">
    <source>
        <dbReference type="EMBL" id="EKM79210.1"/>
    </source>
</evidence>
<evidence type="ECO:0000256" key="6">
    <source>
        <dbReference type="ARBA" id="ARBA00022763"/>
    </source>
</evidence>
<dbReference type="PANTHER" id="PTHR19306">
    <property type="entry name" value="STRUCTURAL MAINTENANCE OF CHROMOSOMES 5,6 SMC5, SMC6"/>
    <property type="match status" value="1"/>
</dbReference>
<dbReference type="HOGENOM" id="CLU_009063_0_0_1"/>
<evidence type="ECO:0000256" key="13">
    <source>
        <dbReference type="SAM" id="MobiDB-lite"/>
    </source>
</evidence>
<proteinExistence type="inferred from homology"/>
<feature type="region of interest" description="Disordered" evidence="13">
    <location>
        <begin position="1"/>
        <end position="64"/>
    </location>
</feature>
<keyword evidence="6" id="KW-0227">DNA damage</keyword>
<dbReference type="SUPFAM" id="SSF52540">
    <property type="entry name" value="P-loop containing nucleoside triphosphate hydrolases"/>
    <property type="match status" value="1"/>
</dbReference>
<keyword evidence="16" id="KW-1185">Reference proteome</keyword>
<evidence type="ECO:0000313" key="16">
    <source>
        <dbReference type="Proteomes" id="UP000008493"/>
    </source>
</evidence>
<dbReference type="Gene3D" id="3.40.50.300">
    <property type="entry name" value="P-loop containing nucleotide triphosphate hydrolases"/>
    <property type="match status" value="2"/>
</dbReference>
<dbReference type="KEGG" id="abp:AGABI1DRAFT58628"/>
<dbReference type="InterPro" id="IPR003395">
    <property type="entry name" value="RecF/RecN/SMC_N"/>
</dbReference>
<keyword evidence="7" id="KW-0067">ATP-binding</keyword>
<feature type="compositionally biased region" description="Basic and acidic residues" evidence="13">
    <location>
        <begin position="53"/>
        <end position="64"/>
    </location>
</feature>
<dbReference type="OMA" id="MCHDHFY"/>
<comment type="subcellular location">
    <subcellularLocation>
        <location evidence="2">Chromosome</location>
    </subcellularLocation>
    <subcellularLocation>
        <location evidence="1">Nucleus</location>
    </subcellularLocation>
</comment>
<evidence type="ECO:0000256" key="7">
    <source>
        <dbReference type="ARBA" id="ARBA00022840"/>
    </source>
</evidence>
<dbReference type="GO" id="GO:0005634">
    <property type="term" value="C:nucleus"/>
    <property type="evidence" value="ECO:0007669"/>
    <property type="project" value="UniProtKB-SubCell"/>
</dbReference>
<comment type="similarity">
    <text evidence="3">Belongs to the SMC family. SMC6 subfamily.</text>
</comment>
<dbReference type="PANTHER" id="PTHR19306:SF6">
    <property type="entry name" value="STRUCTURAL MAINTENANCE OF CHROMOSOMES PROTEIN 6"/>
    <property type="match status" value="1"/>
</dbReference>
<evidence type="ECO:0000256" key="9">
    <source>
        <dbReference type="ARBA" id="ARBA00023172"/>
    </source>
</evidence>
<dbReference type="STRING" id="597362.K5XVL9"/>
<evidence type="ECO:0000256" key="2">
    <source>
        <dbReference type="ARBA" id="ARBA00004286"/>
    </source>
</evidence>
<protein>
    <recommendedName>
        <fullName evidence="14">RecF/RecN/SMC N-terminal domain-containing protein</fullName>
    </recommendedName>
</protein>
<keyword evidence="11" id="KW-0539">Nucleus</keyword>
<dbReference type="GO" id="GO:0000724">
    <property type="term" value="P:double-strand break repair via homologous recombination"/>
    <property type="evidence" value="ECO:0007669"/>
    <property type="project" value="TreeGrafter"/>
</dbReference>
<evidence type="ECO:0000256" key="11">
    <source>
        <dbReference type="ARBA" id="ARBA00023242"/>
    </source>
</evidence>
<accession>K5XVL9</accession>
<feature type="compositionally biased region" description="Basic and acidic residues" evidence="13">
    <location>
        <begin position="7"/>
        <end position="18"/>
    </location>
</feature>
<evidence type="ECO:0000256" key="10">
    <source>
        <dbReference type="ARBA" id="ARBA00023204"/>
    </source>
</evidence>
<evidence type="ECO:0000256" key="8">
    <source>
        <dbReference type="ARBA" id="ARBA00023054"/>
    </source>
</evidence>
<evidence type="ECO:0000259" key="14">
    <source>
        <dbReference type="Pfam" id="PF02463"/>
    </source>
</evidence>
<evidence type="ECO:0000256" key="3">
    <source>
        <dbReference type="ARBA" id="ARBA00006793"/>
    </source>
</evidence>
<keyword evidence="9" id="KW-0233">DNA recombination</keyword>
<feature type="region of interest" description="Disordered" evidence="13">
    <location>
        <begin position="1021"/>
        <end position="1043"/>
    </location>
</feature>
<evidence type="ECO:0000256" key="1">
    <source>
        <dbReference type="ARBA" id="ARBA00004123"/>
    </source>
</evidence>
<organism evidence="15 16">
    <name type="scientific">Agaricus bisporus var. burnettii (strain JB137-S8 / ATCC MYA-4627 / FGSC 10392)</name>
    <name type="common">White button mushroom</name>
    <dbReference type="NCBI Taxonomy" id="597362"/>
    <lineage>
        <taxon>Eukaryota</taxon>
        <taxon>Fungi</taxon>
        <taxon>Dikarya</taxon>
        <taxon>Basidiomycota</taxon>
        <taxon>Agaricomycotina</taxon>
        <taxon>Agaricomycetes</taxon>
        <taxon>Agaricomycetidae</taxon>
        <taxon>Agaricales</taxon>
        <taxon>Agaricineae</taxon>
        <taxon>Agaricaceae</taxon>
        <taxon>Agaricus</taxon>
    </lineage>
</organism>
<sequence length="1132" mass="128788">MTSTKRQRTEHSDLENGRPQKSTKAKGKAKAADDGSDDDEVDDEVELDIEIEGGTKEDREEKDKQFEEKYYEKIMASVKARENNRGLAADFGIIEKVELYQFMCHQRLTFTFGPQINFIVGHNGSGKSAVASAITIALGGKTNSTGRGSGLKSFIREGQTAAEVSLYLKNRGDEAFRHKEYGDTIIINRRFTAEGSSTWKIKSKDGRVVSTKREELSKICDHMNIQIDNPLTVLTQDASRVFLASSNPSDRYTLFMKGTQLQQLSDEYSITLENVRSTSKILEQKKEAIPDLRAAAQEAKRRFDEAENARKQKAKQDDLKKEMAWAHVQNKQDELQQKELQVANLESKLPKITAEIEQAQANLDEATENFTQHEESLAALGNINDLEKRKQEIGQAIKANKATITRLNADRKAMNTNLESVRRTIVELDQQIQRETEKLAQNAQAKRARLQEELTRIQNQIAACEQNVAGIQAKRQELESLKQGIEGQGKELEGKQKETGNQIAYFEQMITNCDRAEKDSLLPYGRNIKGVVDQISKMRWHGNVPLGPLGSFVKAKDPQTWGDILRNQLGQQLMAFAITDARDRPALKQLLAQTQNNHVQIVISSTELFDYSEGEPPAEYLTVLRALEINNPFVTRILINNANIESRVLAKTRLEAQRMLERLPRGGAAWTHDQFNVRVFTDGVSSIPLDIRRNNDSSNLMLTGRDSGNEKRRAIQEIATLRQQQSELGPRIAALRDQYRAYSCQTADLTRAEESETAVIRQAQAERQKLERGLNEEMPVNVNSLIDAKKESEEEIVSILKQFEPVVQELKTVDEEQKKLLIEANEIKLRINAFEEKRSGIQVRIHILERIAETRLKAQGALKHYEKRYQAEKEKVEQERELADVLQKEFASWTEKAAEYCARVENPRPLPEIEIALKSVTEALKRREKRQGASIEEVEEQLIKAKQQYYTARSGIKSMQALIKKLRDSLITRYSRWECFRQHIALRTKVVFQYHLSQRGYFGKLLFDHSSDNPQLALKVQTDDQASQVGHKEKDPKSLSGGEKSFSTICLLLALWETIACPIRCLDEFDVFMDAVNRRISMKMMIDTANASNQKQYILITPLEIPIEFGNTVRVHKMTDPQRNQGTLGFGR</sequence>
<feature type="compositionally biased region" description="Acidic residues" evidence="13">
    <location>
        <begin position="34"/>
        <end position="51"/>
    </location>
</feature>
<dbReference type="FunCoup" id="K5XVL9">
    <property type="interactions" value="506"/>
</dbReference>
<dbReference type="GeneID" id="18830254"/>
<name>K5XVL9_AGABU</name>
<feature type="domain" description="RecF/RecN/SMC N-terminal" evidence="14">
    <location>
        <begin position="94"/>
        <end position="1101"/>
    </location>
</feature>
<keyword evidence="10" id="KW-0234">DNA repair</keyword>
<keyword evidence="4" id="KW-0158">Chromosome</keyword>
<dbReference type="AlphaFoldDB" id="K5XVL9"/>
<keyword evidence="5" id="KW-0547">Nucleotide-binding</keyword>
<keyword evidence="8 12" id="KW-0175">Coiled coil</keyword>
<dbReference type="GO" id="GO:0003697">
    <property type="term" value="F:single-stranded DNA binding"/>
    <property type="evidence" value="ECO:0007669"/>
    <property type="project" value="TreeGrafter"/>
</dbReference>
<dbReference type="eggNOG" id="KOG0250">
    <property type="taxonomic scope" value="Eukaryota"/>
</dbReference>
<evidence type="ECO:0000256" key="12">
    <source>
        <dbReference type="SAM" id="Coils"/>
    </source>
</evidence>
<dbReference type="InParanoid" id="K5XVL9"/>
<dbReference type="GO" id="GO:0005524">
    <property type="term" value="F:ATP binding"/>
    <property type="evidence" value="ECO:0007669"/>
    <property type="project" value="UniProtKB-KW"/>
</dbReference>
<dbReference type="EMBL" id="JH971390">
    <property type="protein sequence ID" value="EKM79210.1"/>
    <property type="molecule type" value="Genomic_DNA"/>
</dbReference>
<evidence type="ECO:0000256" key="4">
    <source>
        <dbReference type="ARBA" id="ARBA00022454"/>
    </source>
</evidence>
<dbReference type="Pfam" id="PF02463">
    <property type="entry name" value="SMC_N"/>
    <property type="match status" value="1"/>
</dbReference>
<dbReference type="RefSeq" id="XP_007329704.1">
    <property type="nucleotide sequence ID" value="XM_007329642.1"/>
</dbReference>
<feature type="coiled-coil region" evidence="12">
    <location>
        <begin position="862"/>
        <end position="896"/>
    </location>
</feature>
<dbReference type="GO" id="GO:0035861">
    <property type="term" value="C:site of double-strand break"/>
    <property type="evidence" value="ECO:0007669"/>
    <property type="project" value="TreeGrafter"/>
</dbReference>
<dbReference type="GO" id="GO:0003684">
    <property type="term" value="F:damaged DNA binding"/>
    <property type="evidence" value="ECO:0007669"/>
    <property type="project" value="TreeGrafter"/>
</dbReference>
<dbReference type="OrthoDB" id="10072614at2759"/>
<feature type="coiled-coil region" evidence="12">
    <location>
        <begin position="404"/>
        <end position="491"/>
    </location>
</feature>